<dbReference type="PANTHER" id="PTHR13793">
    <property type="entry name" value="PHD FINGER PROTEINS"/>
    <property type="match status" value="1"/>
</dbReference>
<dbReference type="GO" id="GO:0000785">
    <property type="term" value="C:chromatin"/>
    <property type="evidence" value="ECO:0007669"/>
    <property type="project" value="TreeGrafter"/>
</dbReference>
<dbReference type="Gene3D" id="3.30.160.360">
    <property type="match status" value="1"/>
</dbReference>
<feature type="domain" description="PHD-type" evidence="12">
    <location>
        <begin position="638"/>
        <end position="689"/>
    </location>
</feature>
<dbReference type="GO" id="GO:0008270">
    <property type="term" value="F:zinc ion binding"/>
    <property type="evidence" value="ECO:0007669"/>
    <property type="project" value="UniProtKB-KW"/>
</dbReference>
<feature type="domain" description="SET" evidence="13">
    <location>
        <begin position="919"/>
        <end position="1037"/>
    </location>
</feature>
<keyword evidence="6 10" id="KW-0863">Zinc-finger</keyword>
<dbReference type="Pfam" id="PF13831">
    <property type="entry name" value="PHD_2"/>
    <property type="match status" value="1"/>
</dbReference>
<dbReference type="SMART" id="SM00542">
    <property type="entry name" value="FYRC"/>
    <property type="match status" value="1"/>
</dbReference>
<dbReference type="InterPro" id="IPR000313">
    <property type="entry name" value="PWWP_dom"/>
</dbReference>
<feature type="compositionally biased region" description="Basic and acidic residues" evidence="11">
    <location>
        <begin position="123"/>
        <end position="139"/>
    </location>
</feature>
<feature type="domain" description="PWWP" evidence="14">
    <location>
        <begin position="341"/>
        <end position="400"/>
    </location>
</feature>
<reference evidence="17 18" key="1">
    <citation type="journal article" date="2021" name="Hortic Res">
        <title>Chromosome-scale assembly of the Dendrobium chrysotoxum genome enhances the understanding of orchid evolution.</title>
        <authorList>
            <person name="Zhang Y."/>
            <person name="Zhang G.Q."/>
            <person name="Zhang D."/>
            <person name="Liu X.D."/>
            <person name="Xu X.Y."/>
            <person name="Sun W.H."/>
            <person name="Yu X."/>
            <person name="Zhu X."/>
            <person name="Wang Z.W."/>
            <person name="Zhao X."/>
            <person name="Zhong W.Y."/>
            <person name="Chen H."/>
            <person name="Yin W.L."/>
            <person name="Huang T."/>
            <person name="Niu S.C."/>
            <person name="Liu Z.J."/>
        </authorList>
    </citation>
    <scope>NUCLEOTIDE SEQUENCE [LARGE SCALE GENOMIC DNA]</scope>
    <source>
        <strain evidence="17">Lindl</strain>
    </source>
</reference>
<dbReference type="GO" id="GO:0140993">
    <property type="term" value="F:histone modifying activity"/>
    <property type="evidence" value="ECO:0007669"/>
    <property type="project" value="UniProtKB-ARBA"/>
</dbReference>
<proteinExistence type="predicted"/>
<dbReference type="Pfam" id="PF13832">
    <property type="entry name" value="zf-HC5HC2H_2"/>
    <property type="match status" value="1"/>
</dbReference>
<dbReference type="InterPro" id="IPR001965">
    <property type="entry name" value="Znf_PHD"/>
</dbReference>
<dbReference type="PROSITE" id="PS51805">
    <property type="entry name" value="EPHD"/>
    <property type="match status" value="1"/>
</dbReference>
<dbReference type="Gene3D" id="3.30.40.10">
    <property type="entry name" value="Zinc/RING finger domain, C3HC4 (zinc finger)"/>
    <property type="match status" value="2"/>
</dbReference>
<feature type="region of interest" description="Disordered" evidence="11">
    <location>
        <begin position="881"/>
        <end position="906"/>
    </location>
</feature>
<organism evidence="17 18">
    <name type="scientific">Dendrobium chrysotoxum</name>
    <name type="common">Orchid</name>
    <dbReference type="NCBI Taxonomy" id="161865"/>
    <lineage>
        <taxon>Eukaryota</taxon>
        <taxon>Viridiplantae</taxon>
        <taxon>Streptophyta</taxon>
        <taxon>Embryophyta</taxon>
        <taxon>Tracheophyta</taxon>
        <taxon>Spermatophyta</taxon>
        <taxon>Magnoliopsida</taxon>
        <taxon>Liliopsida</taxon>
        <taxon>Asparagales</taxon>
        <taxon>Orchidaceae</taxon>
        <taxon>Epidendroideae</taxon>
        <taxon>Malaxideae</taxon>
        <taxon>Dendrobiinae</taxon>
        <taxon>Dendrobium</taxon>
    </lineage>
</organism>
<evidence type="ECO:0000256" key="10">
    <source>
        <dbReference type="PROSITE-ProRule" id="PRU00146"/>
    </source>
</evidence>
<feature type="domain" description="Post-SET" evidence="15">
    <location>
        <begin position="1042"/>
        <end position="1058"/>
    </location>
</feature>
<evidence type="ECO:0000256" key="11">
    <source>
        <dbReference type="SAM" id="MobiDB-lite"/>
    </source>
</evidence>
<dbReference type="PROSITE" id="PS51543">
    <property type="entry name" value="FYRC"/>
    <property type="match status" value="1"/>
</dbReference>
<keyword evidence="9" id="KW-0539">Nucleus</keyword>
<dbReference type="PANTHER" id="PTHR13793:SF140">
    <property type="entry name" value="HISTONE-LYSINE N-METHYLTRANSFERASE ATX2"/>
    <property type="match status" value="1"/>
</dbReference>
<evidence type="ECO:0000256" key="2">
    <source>
        <dbReference type="ARBA" id="ARBA00022603"/>
    </source>
</evidence>
<evidence type="ECO:0000256" key="9">
    <source>
        <dbReference type="ARBA" id="ARBA00023242"/>
    </source>
</evidence>
<dbReference type="SMART" id="SM00317">
    <property type="entry name" value="SET"/>
    <property type="match status" value="1"/>
</dbReference>
<dbReference type="CDD" id="cd20404">
    <property type="entry name" value="Tudor_Agenet_AtEML-like"/>
    <property type="match status" value="1"/>
</dbReference>
<dbReference type="InterPro" id="IPR034732">
    <property type="entry name" value="EPHD"/>
</dbReference>
<dbReference type="SMART" id="SM00249">
    <property type="entry name" value="PHD"/>
    <property type="match status" value="1"/>
</dbReference>
<evidence type="ECO:0000256" key="1">
    <source>
        <dbReference type="ARBA" id="ARBA00004123"/>
    </source>
</evidence>
<keyword evidence="18" id="KW-1185">Reference proteome</keyword>
<dbReference type="CDD" id="cd10518">
    <property type="entry name" value="SET_SETD1-like"/>
    <property type="match status" value="1"/>
</dbReference>
<dbReference type="InterPro" id="IPR003888">
    <property type="entry name" value="FYrich_N"/>
</dbReference>
<dbReference type="SUPFAM" id="SSF63748">
    <property type="entry name" value="Tudor/PWWP/MBT"/>
    <property type="match status" value="1"/>
</dbReference>
<evidence type="ECO:0000256" key="3">
    <source>
        <dbReference type="ARBA" id="ARBA00022679"/>
    </source>
</evidence>
<dbReference type="InterPro" id="IPR019786">
    <property type="entry name" value="Zinc_finger_PHD-type_CS"/>
</dbReference>
<dbReference type="PROSITE" id="PS50812">
    <property type="entry name" value="PWWP"/>
    <property type="match status" value="1"/>
</dbReference>
<dbReference type="Pfam" id="PF00855">
    <property type="entry name" value="PWWP"/>
    <property type="match status" value="1"/>
</dbReference>
<dbReference type="PROSITE" id="PS01359">
    <property type="entry name" value="ZF_PHD_1"/>
    <property type="match status" value="1"/>
</dbReference>
<keyword evidence="4" id="KW-0949">S-adenosyl-L-methionine</keyword>
<dbReference type="Pfam" id="PF00856">
    <property type="entry name" value="SET"/>
    <property type="match status" value="1"/>
</dbReference>
<dbReference type="InterPro" id="IPR046341">
    <property type="entry name" value="SET_dom_sf"/>
</dbReference>
<feature type="domain" description="PHD-type" evidence="16">
    <location>
        <begin position="694"/>
        <end position="795"/>
    </location>
</feature>
<protein>
    <recommendedName>
        <fullName evidence="19">Histone-lysine N-methyltransferase</fullName>
    </recommendedName>
</protein>
<dbReference type="GO" id="GO:0032259">
    <property type="term" value="P:methylation"/>
    <property type="evidence" value="ECO:0007669"/>
    <property type="project" value="UniProtKB-KW"/>
</dbReference>
<sequence>MPTLLEQFIHEEEEVDHPVRYLPIRHVYSSTTPCVSSSGSSNVVSKKVRARKLVADEEEECTGDEKQLTGLFRGGLRWGNADKPIFVYSRRLKKPREMPEREEPGNSAAPMVKSEIFSDAESENDKDKEIEERNEEKQGNVRNLIGAEGHSVGVGSRIRNRRRVKFELLDLGAVLADPDCDAAGETRRRGSRRLSRVNPPVERKMCRPNWILRGQIPMHLLVWHARQVIQLAAKLEVFTFTSGLSFWDEFIFRSFAAMQVFWPLDDGWYKGSVMSYDSDSHRHHIEYNDGDEERLIVADEKIQFHVSSQEIERLNLKKKEFDHYEMLSLAVISEDCDVPESGDVVWAKLTGHAVWPALIVNEPCAGASVPKREQSIFVQFFGTHNFARVSLKQVMPFGKGVHCSLDLKCKQDSFIQSLDEVKMYLSNQQLPERMLRFQKSTGVSHGKVASEESEEGVSAFVDLSGDEVTQLADECIYLPIEIGNLRVTSLGRVVQDSAYFHRKHHVWPEGYTAYRKFASLIDPSVIAVYKMEVLRNPKSISRPLFRVTTDDGEQIDGSNPTACWKEVYERIKCMQGHGSLAEVEGCDLQKSGTYMFGFSLPLISKHIQARWEFLQSSLKNGESLPAGYRAVRIEWKDLDRCNVCHMDEEYEENLFLQCDKCRMMVHARCYGELGPMDGELWHCKLCRNGAPRSSPLCCLCPVIGGAMKPTTDGQWAHLACAIWIPETCLSDVKKMEPIDGIDRIHKDRWKLLCSICHVTYGACIQLEDENKIHLMSLDDDDDQCVRLVSFCKKHSQPSSERTPIDEGLTLLEKPDSCHVPISNLSGCARTEPYNFERRRGQKAPQILAAASNKRSYVENRPYLVTGYCQNGLASGISSNKSMQTISSSGDQRMKSQPETSVKVSSMSEKYENMKSSFRMRLAFGKSRIHGFGVFAKLPHRAGDMVIEYSGELVRPSIADIREHCIYNSLVGAGTYMFRIDNERVIDATKAGSIAHLINHSCEPNCYSRVISVNGDEHIIIFAKRDISQWEELAYDYRFFSKDELACYCGFPRCRGIVNDIEERVVKIEAPRSDLINWDGDFYDLKTNEKKMLFVFQIYLNWLKKKKKTSAF</sequence>
<evidence type="ECO:0000256" key="8">
    <source>
        <dbReference type="ARBA" id="ARBA00022853"/>
    </source>
</evidence>
<dbReference type="InterPro" id="IPR003889">
    <property type="entry name" value="FYrich_C"/>
</dbReference>
<feature type="compositionally biased region" description="Basic and acidic residues" evidence="11">
    <location>
        <begin position="95"/>
        <end position="104"/>
    </location>
</feature>
<keyword evidence="3" id="KW-0808">Transferase</keyword>
<dbReference type="InterPro" id="IPR001214">
    <property type="entry name" value="SET_dom"/>
</dbReference>
<dbReference type="GO" id="GO:0005634">
    <property type="term" value="C:nucleus"/>
    <property type="evidence" value="ECO:0007669"/>
    <property type="project" value="UniProtKB-SubCell"/>
</dbReference>
<dbReference type="AlphaFoldDB" id="A0AAV7HI14"/>
<dbReference type="GO" id="GO:0006357">
    <property type="term" value="P:regulation of transcription by RNA polymerase II"/>
    <property type="evidence" value="ECO:0007669"/>
    <property type="project" value="TreeGrafter"/>
</dbReference>
<keyword evidence="7" id="KW-0862">Zinc</keyword>
<dbReference type="GO" id="GO:0008168">
    <property type="term" value="F:methyltransferase activity"/>
    <property type="evidence" value="ECO:0007669"/>
    <property type="project" value="UniProtKB-KW"/>
</dbReference>
<dbReference type="PROSITE" id="PS50280">
    <property type="entry name" value="SET"/>
    <property type="match status" value="1"/>
</dbReference>
<accession>A0AAV7HI14</accession>
<dbReference type="SUPFAM" id="SSF82199">
    <property type="entry name" value="SET domain"/>
    <property type="match status" value="1"/>
</dbReference>
<comment type="subcellular location">
    <subcellularLocation>
        <location evidence="1">Nucleus</location>
    </subcellularLocation>
</comment>
<dbReference type="Pfam" id="PF05964">
    <property type="entry name" value="FYRN"/>
    <property type="match status" value="1"/>
</dbReference>
<feature type="region of interest" description="Disordered" evidence="11">
    <location>
        <begin position="95"/>
        <end position="144"/>
    </location>
</feature>
<evidence type="ECO:0000259" key="14">
    <source>
        <dbReference type="PROSITE" id="PS50812"/>
    </source>
</evidence>
<dbReference type="Proteomes" id="UP000775213">
    <property type="component" value="Unassembled WGS sequence"/>
</dbReference>
<evidence type="ECO:0000256" key="6">
    <source>
        <dbReference type="ARBA" id="ARBA00022771"/>
    </source>
</evidence>
<evidence type="ECO:0000256" key="5">
    <source>
        <dbReference type="ARBA" id="ARBA00022723"/>
    </source>
</evidence>
<dbReference type="Gene3D" id="2.30.30.140">
    <property type="match status" value="2"/>
</dbReference>
<dbReference type="SMART" id="SM00293">
    <property type="entry name" value="PWWP"/>
    <property type="match status" value="1"/>
</dbReference>
<gene>
    <name evidence="17" type="ORF">IEQ34_004376</name>
</gene>
<evidence type="ECO:0000259" key="13">
    <source>
        <dbReference type="PROSITE" id="PS50280"/>
    </source>
</evidence>
<evidence type="ECO:0000313" key="17">
    <source>
        <dbReference type="EMBL" id="KAH0467138.1"/>
    </source>
</evidence>
<dbReference type="InterPro" id="IPR011011">
    <property type="entry name" value="Znf_FYVE_PHD"/>
</dbReference>
<keyword evidence="8" id="KW-0156">Chromatin regulator</keyword>
<comment type="caution">
    <text evidence="17">The sequence shown here is derived from an EMBL/GenBank/DDBJ whole genome shotgun (WGS) entry which is preliminary data.</text>
</comment>
<dbReference type="Pfam" id="PF05965">
    <property type="entry name" value="FYRC"/>
    <property type="match status" value="1"/>
</dbReference>
<dbReference type="InterPro" id="IPR019787">
    <property type="entry name" value="Znf_PHD-finger"/>
</dbReference>
<dbReference type="InterPro" id="IPR003616">
    <property type="entry name" value="Post-SET_dom"/>
</dbReference>
<dbReference type="InterPro" id="IPR050701">
    <property type="entry name" value="Histone_Mod_Regulator"/>
</dbReference>
<evidence type="ECO:0008006" key="19">
    <source>
        <dbReference type="Google" id="ProtNLM"/>
    </source>
</evidence>
<dbReference type="Gene3D" id="2.170.270.10">
    <property type="entry name" value="SET domain"/>
    <property type="match status" value="1"/>
</dbReference>
<dbReference type="PROSITE" id="PS51542">
    <property type="entry name" value="FYRN"/>
    <property type="match status" value="1"/>
</dbReference>
<keyword evidence="5" id="KW-0479">Metal-binding</keyword>
<evidence type="ECO:0000259" key="12">
    <source>
        <dbReference type="PROSITE" id="PS50016"/>
    </source>
</evidence>
<evidence type="ECO:0000256" key="7">
    <source>
        <dbReference type="ARBA" id="ARBA00022833"/>
    </source>
</evidence>
<dbReference type="SMART" id="SM00541">
    <property type="entry name" value="FYRN"/>
    <property type="match status" value="1"/>
</dbReference>
<dbReference type="EMBL" id="JAGFBR010000005">
    <property type="protein sequence ID" value="KAH0467138.1"/>
    <property type="molecule type" value="Genomic_DNA"/>
</dbReference>
<dbReference type="PROSITE" id="PS50016">
    <property type="entry name" value="ZF_PHD_2"/>
    <property type="match status" value="1"/>
</dbReference>
<dbReference type="PROSITE" id="PS50868">
    <property type="entry name" value="POST_SET"/>
    <property type="match status" value="1"/>
</dbReference>
<evidence type="ECO:0000259" key="15">
    <source>
        <dbReference type="PROSITE" id="PS50868"/>
    </source>
</evidence>
<keyword evidence="2" id="KW-0489">Methyltransferase</keyword>
<evidence type="ECO:0000259" key="16">
    <source>
        <dbReference type="PROSITE" id="PS51805"/>
    </source>
</evidence>
<name>A0AAV7HI14_DENCH</name>
<evidence type="ECO:0000256" key="4">
    <source>
        <dbReference type="ARBA" id="ARBA00022691"/>
    </source>
</evidence>
<dbReference type="InterPro" id="IPR013083">
    <property type="entry name" value="Znf_RING/FYVE/PHD"/>
</dbReference>
<evidence type="ECO:0000313" key="18">
    <source>
        <dbReference type="Proteomes" id="UP000775213"/>
    </source>
</evidence>
<dbReference type="SUPFAM" id="SSF57903">
    <property type="entry name" value="FYVE/PHD zinc finger"/>
    <property type="match status" value="1"/>
</dbReference>